<organism evidence="9 10">
    <name type="scientific">Arsenophonus nasoniae</name>
    <name type="common">son-killer infecting Nasonia vitripennis</name>
    <dbReference type="NCBI Taxonomy" id="638"/>
    <lineage>
        <taxon>Bacteria</taxon>
        <taxon>Pseudomonadati</taxon>
        <taxon>Pseudomonadota</taxon>
        <taxon>Gammaproteobacteria</taxon>
        <taxon>Enterobacterales</taxon>
        <taxon>Morganellaceae</taxon>
        <taxon>Arsenophonus</taxon>
    </lineage>
</organism>
<gene>
    <name evidence="9" type="ORF">QE207_17410</name>
</gene>
<dbReference type="GO" id="GO:0022857">
    <property type="term" value="F:transmembrane transporter activity"/>
    <property type="evidence" value="ECO:0007669"/>
    <property type="project" value="InterPro"/>
</dbReference>
<feature type="transmembrane region" description="Helical" evidence="7">
    <location>
        <begin position="331"/>
        <end position="350"/>
    </location>
</feature>
<dbReference type="Gene3D" id="1.20.1250.20">
    <property type="entry name" value="MFS general substrate transporter like domains"/>
    <property type="match status" value="1"/>
</dbReference>
<sequence>MVKTHDNRRWIALLLISSALFLIVIDMTVLYTALPTLTHELHANASEKLWIINAYPLVVAGLLPAAGMLSDRIGHKKMLITGLPLFALASLCAAFSPNPESLIAARVFLAVGAAMMMPATLSIVRHIFTEPHERSLAIGIWSAVAAGGAAVGPLVGGLLLEYFWWGSVFLINVPVVMLVLPFSVSVIPSCGGTNKRVIDFLGSVLILIGLVGLIYALKELSKPSFSLVEFCVAAFIGVIFMLFFVLRQRKQSQPMLDFSLFSNRLFSAGVIIAVITMSVIVGIELVLSQRLQLVLGFTPLQAALCILPIPIGSVLASPLAGLLLPRFGERLTAVVGFMLTLVGVIGMVLFYQSHLILLLINLFMIGIGMGMVFTTASTTIMLNAPDEKSGMAASIEDVAYELGSVLGVTILGGMMTAIYSSKLFVPKQITMDDTRVYDSIDEALSVASTLDKEQAQVLILEASKAFDTSFVMVLMTIVCILLVSIVVLQRMLRPLIKKL</sequence>
<reference evidence="9" key="1">
    <citation type="submission" date="2023-04" db="EMBL/GenBank/DDBJ databases">
        <title>Genome dynamics across the evolutionary transition to endosymbiosis.</title>
        <authorList>
            <person name="Siozios S."/>
            <person name="Nadal-Jimenez P."/>
            <person name="Azagi T."/>
            <person name="Sprong H."/>
            <person name="Frost C.L."/>
            <person name="Parratt S.R."/>
            <person name="Taylor G."/>
            <person name="Brettell L."/>
            <person name="Lew K.C."/>
            <person name="Croft L."/>
            <person name="King K.C."/>
            <person name="Brockhurst M.A."/>
            <person name="Hypsa V."/>
            <person name="Novakova E."/>
            <person name="Darby A.C."/>
            <person name="Hurst G.D.D."/>
        </authorList>
    </citation>
    <scope>NUCLEOTIDE SEQUENCE</scope>
    <source>
        <strain evidence="9">AIh</strain>
    </source>
</reference>
<evidence type="ECO:0000256" key="1">
    <source>
        <dbReference type="ARBA" id="ARBA00004651"/>
    </source>
</evidence>
<feature type="transmembrane region" description="Helical" evidence="7">
    <location>
        <begin position="356"/>
        <end position="377"/>
    </location>
</feature>
<evidence type="ECO:0000313" key="9">
    <source>
        <dbReference type="EMBL" id="WGL95389.1"/>
    </source>
</evidence>
<keyword evidence="5 7" id="KW-1133">Transmembrane helix</keyword>
<dbReference type="Proteomes" id="UP001177597">
    <property type="component" value="Chromosome"/>
</dbReference>
<feature type="transmembrane region" description="Helical" evidence="7">
    <location>
        <begin position="197"/>
        <end position="217"/>
    </location>
</feature>
<dbReference type="PRINTS" id="PR01036">
    <property type="entry name" value="TCRTETB"/>
</dbReference>
<dbReference type="Pfam" id="PF07690">
    <property type="entry name" value="MFS_1"/>
    <property type="match status" value="1"/>
</dbReference>
<feature type="transmembrane region" description="Helical" evidence="7">
    <location>
        <begin position="398"/>
        <end position="419"/>
    </location>
</feature>
<feature type="transmembrane region" description="Helical" evidence="7">
    <location>
        <begin position="162"/>
        <end position="185"/>
    </location>
</feature>
<feature type="transmembrane region" description="Helical" evidence="7">
    <location>
        <begin position="300"/>
        <end position="324"/>
    </location>
</feature>
<keyword evidence="6 7" id="KW-0472">Membrane</keyword>
<evidence type="ECO:0000259" key="8">
    <source>
        <dbReference type="PROSITE" id="PS50850"/>
    </source>
</evidence>
<dbReference type="GO" id="GO:0005886">
    <property type="term" value="C:plasma membrane"/>
    <property type="evidence" value="ECO:0007669"/>
    <property type="project" value="UniProtKB-SubCell"/>
</dbReference>
<name>A0AA95GG77_9GAMM</name>
<keyword evidence="4 7" id="KW-0812">Transmembrane</keyword>
<dbReference type="Gene3D" id="1.20.1720.10">
    <property type="entry name" value="Multidrug resistance protein D"/>
    <property type="match status" value="1"/>
</dbReference>
<proteinExistence type="predicted"/>
<dbReference type="RefSeq" id="WP_280629349.1">
    <property type="nucleotide sequence ID" value="NZ_CP123498.1"/>
</dbReference>
<evidence type="ECO:0000313" key="10">
    <source>
        <dbReference type="Proteomes" id="UP001177597"/>
    </source>
</evidence>
<feature type="transmembrane region" description="Helical" evidence="7">
    <location>
        <begin position="49"/>
        <end position="66"/>
    </location>
</feature>
<feature type="transmembrane region" description="Helical" evidence="7">
    <location>
        <begin position="265"/>
        <end position="288"/>
    </location>
</feature>
<dbReference type="PROSITE" id="PS50850">
    <property type="entry name" value="MFS"/>
    <property type="match status" value="1"/>
</dbReference>
<feature type="transmembrane region" description="Helical" evidence="7">
    <location>
        <begin position="78"/>
        <end position="97"/>
    </location>
</feature>
<feature type="transmembrane region" description="Helical" evidence="7">
    <location>
        <begin position="136"/>
        <end position="156"/>
    </location>
</feature>
<protein>
    <submittedName>
        <fullName evidence="9">MFS transporter</fullName>
    </submittedName>
</protein>
<evidence type="ECO:0000256" key="3">
    <source>
        <dbReference type="ARBA" id="ARBA00022475"/>
    </source>
</evidence>
<dbReference type="PANTHER" id="PTHR42718">
    <property type="entry name" value="MAJOR FACILITATOR SUPERFAMILY MULTIDRUG TRANSPORTER MFSC"/>
    <property type="match status" value="1"/>
</dbReference>
<dbReference type="SUPFAM" id="SSF103473">
    <property type="entry name" value="MFS general substrate transporter"/>
    <property type="match status" value="1"/>
</dbReference>
<feature type="domain" description="Major facilitator superfamily (MFS) profile" evidence="8">
    <location>
        <begin position="12"/>
        <end position="491"/>
    </location>
</feature>
<dbReference type="PANTHER" id="PTHR42718:SF47">
    <property type="entry name" value="METHYL VIOLOGEN RESISTANCE PROTEIN SMVA"/>
    <property type="match status" value="1"/>
</dbReference>
<dbReference type="CDD" id="cd17321">
    <property type="entry name" value="MFS_MMR_MDR_like"/>
    <property type="match status" value="1"/>
</dbReference>
<feature type="transmembrane region" description="Helical" evidence="7">
    <location>
        <begin position="470"/>
        <end position="488"/>
    </location>
</feature>
<dbReference type="InterPro" id="IPR020846">
    <property type="entry name" value="MFS_dom"/>
</dbReference>
<evidence type="ECO:0000256" key="6">
    <source>
        <dbReference type="ARBA" id="ARBA00023136"/>
    </source>
</evidence>
<keyword evidence="3" id="KW-1003">Cell membrane</keyword>
<feature type="transmembrane region" description="Helical" evidence="7">
    <location>
        <begin position="12"/>
        <end position="34"/>
    </location>
</feature>
<evidence type="ECO:0000256" key="7">
    <source>
        <dbReference type="SAM" id="Phobius"/>
    </source>
</evidence>
<dbReference type="AlphaFoldDB" id="A0AA95GG77"/>
<keyword evidence="2" id="KW-0813">Transport</keyword>
<feature type="transmembrane region" description="Helical" evidence="7">
    <location>
        <begin position="103"/>
        <end position="124"/>
    </location>
</feature>
<evidence type="ECO:0000256" key="4">
    <source>
        <dbReference type="ARBA" id="ARBA00022692"/>
    </source>
</evidence>
<dbReference type="InterPro" id="IPR036259">
    <property type="entry name" value="MFS_trans_sf"/>
</dbReference>
<evidence type="ECO:0000256" key="2">
    <source>
        <dbReference type="ARBA" id="ARBA00022448"/>
    </source>
</evidence>
<comment type="subcellular location">
    <subcellularLocation>
        <location evidence="1">Cell membrane</location>
        <topology evidence="1">Multi-pass membrane protein</topology>
    </subcellularLocation>
</comment>
<dbReference type="EMBL" id="CP123498">
    <property type="protein sequence ID" value="WGL95389.1"/>
    <property type="molecule type" value="Genomic_DNA"/>
</dbReference>
<evidence type="ECO:0000256" key="5">
    <source>
        <dbReference type="ARBA" id="ARBA00022989"/>
    </source>
</evidence>
<dbReference type="InterPro" id="IPR011701">
    <property type="entry name" value="MFS"/>
</dbReference>
<accession>A0AA95GG77</accession>
<feature type="transmembrane region" description="Helical" evidence="7">
    <location>
        <begin position="223"/>
        <end position="245"/>
    </location>
</feature>